<dbReference type="PANTHER" id="PTHR34580">
    <property type="match status" value="1"/>
</dbReference>
<dbReference type="SUPFAM" id="SSF46785">
    <property type="entry name" value="Winged helix' DNA-binding domain"/>
    <property type="match status" value="1"/>
</dbReference>
<evidence type="ECO:0000256" key="2">
    <source>
        <dbReference type="ARBA" id="ARBA00023163"/>
    </source>
</evidence>
<reference evidence="4 5" key="1">
    <citation type="submission" date="2023-07" db="EMBL/GenBank/DDBJ databases">
        <title>Sorghum-associated microbial communities from plants grown in Nebraska, USA.</title>
        <authorList>
            <person name="Schachtman D."/>
        </authorList>
    </citation>
    <scope>NUCLEOTIDE SEQUENCE [LARGE SCALE GENOMIC DNA]</scope>
    <source>
        <strain evidence="4 5">CC482</strain>
    </source>
</reference>
<evidence type="ECO:0000256" key="1">
    <source>
        <dbReference type="ARBA" id="ARBA00023015"/>
    </source>
</evidence>
<evidence type="ECO:0000259" key="3">
    <source>
        <dbReference type="PROSITE" id="PS51000"/>
    </source>
</evidence>
<dbReference type="InterPro" id="IPR001034">
    <property type="entry name" value="DeoR_HTH"/>
</dbReference>
<dbReference type="EMBL" id="JAUSSU010000005">
    <property type="protein sequence ID" value="MDQ0113345.1"/>
    <property type="molecule type" value="Genomic_DNA"/>
</dbReference>
<dbReference type="InterPro" id="IPR028349">
    <property type="entry name" value="PafC-like"/>
</dbReference>
<gene>
    <name evidence="4" type="ORF">J2T15_002786</name>
</gene>
<dbReference type="InterPro" id="IPR036390">
    <property type="entry name" value="WH_DNA-bd_sf"/>
</dbReference>
<dbReference type="PROSITE" id="PS52050">
    <property type="entry name" value="WYL"/>
    <property type="match status" value="1"/>
</dbReference>
<dbReference type="InterPro" id="IPR051534">
    <property type="entry name" value="CBASS_pafABC_assoc_protein"/>
</dbReference>
<dbReference type="InterPro" id="IPR013196">
    <property type="entry name" value="HTH_11"/>
</dbReference>
<dbReference type="SMART" id="SM00420">
    <property type="entry name" value="HTH_DEOR"/>
    <property type="match status" value="1"/>
</dbReference>
<proteinExistence type="predicted"/>
<accession>A0ABT9U120</accession>
<dbReference type="Proteomes" id="UP001229346">
    <property type="component" value="Unassembled WGS sequence"/>
</dbReference>
<protein>
    <submittedName>
        <fullName evidence="4">DNA-binding transcriptional regulator YafY</fullName>
    </submittedName>
</protein>
<dbReference type="InterPro" id="IPR036388">
    <property type="entry name" value="WH-like_DNA-bd_sf"/>
</dbReference>
<keyword evidence="1" id="KW-0805">Transcription regulation</keyword>
<name>A0ABT9U120_PAEHA</name>
<evidence type="ECO:0000313" key="4">
    <source>
        <dbReference type="EMBL" id="MDQ0113345.1"/>
    </source>
</evidence>
<feature type="domain" description="HTH deoR-type" evidence="3">
    <location>
        <begin position="1"/>
        <end position="55"/>
    </location>
</feature>
<organism evidence="4 5">
    <name type="scientific">Paenibacillus harenae</name>
    <dbReference type="NCBI Taxonomy" id="306543"/>
    <lineage>
        <taxon>Bacteria</taxon>
        <taxon>Bacillati</taxon>
        <taxon>Bacillota</taxon>
        <taxon>Bacilli</taxon>
        <taxon>Bacillales</taxon>
        <taxon>Paenibacillaceae</taxon>
        <taxon>Paenibacillus</taxon>
    </lineage>
</organism>
<dbReference type="GO" id="GO:0003677">
    <property type="term" value="F:DNA binding"/>
    <property type="evidence" value="ECO:0007669"/>
    <property type="project" value="UniProtKB-KW"/>
</dbReference>
<dbReference type="PIRSF" id="PIRSF016838">
    <property type="entry name" value="PafC"/>
    <property type="match status" value="1"/>
</dbReference>
<dbReference type="Gene3D" id="1.10.10.10">
    <property type="entry name" value="Winged helix-like DNA-binding domain superfamily/Winged helix DNA-binding domain"/>
    <property type="match status" value="1"/>
</dbReference>
<comment type="caution">
    <text evidence="4">The sequence shown here is derived from an EMBL/GenBank/DDBJ whole genome shotgun (WGS) entry which is preliminary data.</text>
</comment>
<dbReference type="Pfam" id="PF13280">
    <property type="entry name" value="WYL"/>
    <property type="match status" value="1"/>
</dbReference>
<keyword evidence="5" id="KW-1185">Reference proteome</keyword>
<dbReference type="Pfam" id="PF08279">
    <property type="entry name" value="HTH_11"/>
    <property type="match status" value="1"/>
</dbReference>
<keyword evidence="2" id="KW-0804">Transcription</keyword>
<evidence type="ECO:0000313" key="5">
    <source>
        <dbReference type="Proteomes" id="UP001229346"/>
    </source>
</evidence>
<dbReference type="PROSITE" id="PS51000">
    <property type="entry name" value="HTH_DEOR_2"/>
    <property type="match status" value="1"/>
</dbReference>
<dbReference type="RefSeq" id="WP_307204528.1">
    <property type="nucleotide sequence ID" value="NZ_JAUSSU010000005.1"/>
</dbReference>
<dbReference type="PANTHER" id="PTHR34580:SF9">
    <property type="entry name" value="SLL5097 PROTEIN"/>
    <property type="match status" value="1"/>
</dbReference>
<dbReference type="InterPro" id="IPR026881">
    <property type="entry name" value="WYL_dom"/>
</dbReference>
<keyword evidence="4" id="KW-0238">DNA-binding</keyword>
<sequence length="307" mass="34911">MIQLIMMINARKSFTVQELADEFGLSKRTIARDLDELSSLGVPVYSVQGRGGGYRLLQERLLPPISFTESEAVALFFACQSLDYFSSVPFGEGAETALNKFYYYLPTDVKDRIDRLKNKVMIWSPYRPMSTEVLNTLMQAIMIKSVVTVEYSSRGGATKRDIQPIGLYASSGYWYCPAFCFLREEIRQFRVDRIGSATLNESISCREDVDQLSLLDKPVTDQLEQIVLRLAFTSQGVWQVESNARFAPFLERMDDGSGAADVPIAHKDFLFHMDLLWKLGEDVTVLGPEEAIQWMRSKIESLSRLYL</sequence>